<evidence type="ECO:0000313" key="2">
    <source>
        <dbReference type="EMBL" id="MCG2459426.1"/>
    </source>
</evidence>
<sequence length="163" mass="18433">MDIGTTVIEATFVAMLVLPFVLMGGNTKKKNKRLGQGLKEIAHDHNCKVTHYQCCGDFAIGLDEISGCALFFKKIKDKEVSKFVDLSDIKGSKVINTSRTIRSANGEYRALERLELTFIPNPKKDPNFLWELFNVEDHMQQRGEVPFASLWSGLINELLSQRK</sequence>
<protein>
    <submittedName>
        <fullName evidence="2">Uncharacterized protein</fullName>
    </submittedName>
</protein>
<dbReference type="RefSeq" id="WP_317900575.1">
    <property type="nucleotide sequence ID" value="NZ_JAIRBC010000002.1"/>
</dbReference>
<evidence type="ECO:0000313" key="3">
    <source>
        <dbReference type="Proteomes" id="UP001200642"/>
    </source>
</evidence>
<reference evidence="2" key="1">
    <citation type="submission" date="2023-02" db="EMBL/GenBank/DDBJ databases">
        <title>Genome of Flavobacteriaceae gen. nov. sp. strain F89.</title>
        <authorList>
            <person name="Wang Y."/>
        </authorList>
    </citation>
    <scope>NUCLEOTIDE SEQUENCE</scope>
    <source>
        <strain evidence="2">F89</strain>
    </source>
</reference>
<keyword evidence="3" id="KW-1185">Reference proteome</keyword>
<keyword evidence="1" id="KW-0812">Transmembrane</keyword>
<proteinExistence type="predicted"/>
<keyword evidence="1" id="KW-0472">Membrane</keyword>
<dbReference type="Proteomes" id="UP001200642">
    <property type="component" value="Unassembled WGS sequence"/>
</dbReference>
<dbReference type="AlphaFoldDB" id="A0AAE3ETR1"/>
<feature type="transmembrane region" description="Helical" evidence="1">
    <location>
        <begin position="6"/>
        <end position="25"/>
    </location>
</feature>
<evidence type="ECO:0000256" key="1">
    <source>
        <dbReference type="SAM" id="Phobius"/>
    </source>
</evidence>
<name>A0AAE3ETR1_9FLAO</name>
<gene>
    <name evidence="2" type="ORF">K8352_01545</name>
</gene>
<organism evidence="2 3">
    <name type="scientific">Cerina litoralis</name>
    <dbReference type="NCBI Taxonomy" id="2874477"/>
    <lineage>
        <taxon>Bacteria</taxon>
        <taxon>Pseudomonadati</taxon>
        <taxon>Bacteroidota</taxon>
        <taxon>Flavobacteriia</taxon>
        <taxon>Flavobacteriales</taxon>
        <taxon>Flavobacteriaceae</taxon>
        <taxon>Cerina</taxon>
    </lineage>
</organism>
<keyword evidence="1" id="KW-1133">Transmembrane helix</keyword>
<accession>A0AAE3ETR1</accession>
<comment type="caution">
    <text evidence="2">The sequence shown here is derived from an EMBL/GenBank/DDBJ whole genome shotgun (WGS) entry which is preliminary data.</text>
</comment>
<dbReference type="EMBL" id="JAIRBC010000002">
    <property type="protein sequence ID" value="MCG2459426.1"/>
    <property type="molecule type" value="Genomic_DNA"/>
</dbReference>